<accession>A0ABV7JCE0</accession>
<comment type="caution">
    <text evidence="1">The sequence shown here is derived from an EMBL/GenBank/DDBJ whole genome shotgun (WGS) entry which is preliminary data.</text>
</comment>
<keyword evidence="2" id="KW-1185">Reference proteome</keyword>
<sequence>MDRALAIQGLKRLLSQSERQASVSFPFLAAWLQELERRLDRRPKSREHSFNAFNG</sequence>
<evidence type="ECO:0000313" key="1">
    <source>
        <dbReference type="EMBL" id="MFC3193092.1"/>
    </source>
</evidence>
<dbReference type="EMBL" id="JBHRTS010000001">
    <property type="protein sequence ID" value="MFC3193092.1"/>
    <property type="molecule type" value="Genomic_DNA"/>
</dbReference>
<proteinExistence type="predicted"/>
<protein>
    <submittedName>
        <fullName evidence="1">Uncharacterized protein</fullName>
    </submittedName>
</protein>
<evidence type="ECO:0000313" key="2">
    <source>
        <dbReference type="Proteomes" id="UP001595533"/>
    </source>
</evidence>
<name>A0ABV7JCE0_9GAMM</name>
<gene>
    <name evidence="1" type="ORF">ACFODZ_02445</name>
</gene>
<organism evidence="1 2">
    <name type="scientific">Marinicella sediminis</name>
    <dbReference type="NCBI Taxonomy" id="1792834"/>
    <lineage>
        <taxon>Bacteria</taxon>
        <taxon>Pseudomonadati</taxon>
        <taxon>Pseudomonadota</taxon>
        <taxon>Gammaproteobacteria</taxon>
        <taxon>Lysobacterales</taxon>
        <taxon>Marinicellaceae</taxon>
        <taxon>Marinicella</taxon>
    </lineage>
</organism>
<dbReference type="Proteomes" id="UP001595533">
    <property type="component" value="Unassembled WGS sequence"/>
</dbReference>
<reference evidence="2" key="1">
    <citation type="journal article" date="2019" name="Int. J. Syst. Evol. Microbiol.">
        <title>The Global Catalogue of Microorganisms (GCM) 10K type strain sequencing project: providing services to taxonomists for standard genome sequencing and annotation.</title>
        <authorList>
            <consortium name="The Broad Institute Genomics Platform"/>
            <consortium name="The Broad Institute Genome Sequencing Center for Infectious Disease"/>
            <person name="Wu L."/>
            <person name="Ma J."/>
        </authorList>
    </citation>
    <scope>NUCLEOTIDE SEQUENCE [LARGE SCALE GENOMIC DNA]</scope>
    <source>
        <strain evidence="2">KCTC 42953</strain>
    </source>
</reference>
<dbReference type="RefSeq" id="WP_157892633.1">
    <property type="nucleotide sequence ID" value="NZ_JBHRTS010000001.1"/>
</dbReference>